<dbReference type="EMBL" id="OZ023711">
    <property type="protein sequence ID" value="CAK9859320.1"/>
    <property type="molecule type" value="Genomic_DNA"/>
</dbReference>
<accession>A0ABP1A9Y8</accession>
<proteinExistence type="predicted"/>
<gene>
    <name evidence="2" type="ORF">CSSPJE1EN2_LOCUS2315</name>
</gene>
<feature type="chain" id="PRO_5046413940" description="Secreted protein" evidence="1">
    <location>
        <begin position="28"/>
        <end position="125"/>
    </location>
</feature>
<sequence>MLVVLQEVLVVLFKVLMLLGLHQQASHFKVKGLMPMERLCGHHEDNPSGMFLMIPTMMGEQKAAASPDPVCAQAIRSLPARKIKMACFCTGVVSSRANGLTSRPFPPKRLYQIDPDHQALPLTFP</sequence>
<protein>
    <recommendedName>
        <fullName evidence="4">Secreted protein</fullName>
    </recommendedName>
</protein>
<name>A0ABP1A9Y8_9BRYO</name>
<evidence type="ECO:0008006" key="4">
    <source>
        <dbReference type="Google" id="ProtNLM"/>
    </source>
</evidence>
<keyword evidence="3" id="KW-1185">Reference proteome</keyword>
<keyword evidence="1" id="KW-0732">Signal</keyword>
<reference evidence="2" key="1">
    <citation type="submission" date="2024-03" db="EMBL/GenBank/DDBJ databases">
        <authorList>
            <consortium name="ELIXIR-Norway"/>
            <consortium name="Elixir Norway"/>
        </authorList>
    </citation>
    <scope>NUCLEOTIDE SEQUENCE</scope>
</reference>
<evidence type="ECO:0000313" key="3">
    <source>
        <dbReference type="Proteomes" id="UP001497522"/>
    </source>
</evidence>
<dbReference type="Proteomes" id="UP001497522">
    <property type="component" value="Chromosome 10"/>
</dbReference>
<organism evidence="2 3">
    <name type="scientific">Sphagnum jensenii</name>
    <dbReference type="NCBI Taxonomy" id="128206"/>
    <lineage>
        <taxon>Eukaryota</taxon>
        <taxon>Viridiplantae</taxon>
        <taxon>Streptophyta</taxon>
        <taxon>Embryophyta</taxon>
        <taxon>Bryophyta</taxon>
        <taxon>Sphagnophytina</taxon>
        <taxon>Sphagnopsida</taxon>
        <taxon>Sphagnales</taxon>
        <taxon>Sphagnaceae</taxon>
        <taxon>Sphagnum</taxon>
    </lineage>
</organism>
<feature type="signal peptide" evidence="1">
    <location>
        <begin position="1"/>
        <end position="27"/>
    </location>
</feature>
<evidence type="ECO:0000256" key="1">
    <source>
        <dbReference type="SAM" id="SignalP"/>
    </source>
</evidence>
<evidence type="ECO:0000313" key="2">
    <source>
        <dbReference type="EMBL" id="CAK9859320.1"/>
    </source>
</evidence>